<evidence type="ECO:0000313" key="2">
    <source>
        <dbReference type="Proteomes" id="UP000768646"/>
    </source>
</evidence>
<organism evidence="1 2">
    <name type="scientific">Pneumocystis oryctolagi</name>
    <dbReference type="NCBI Taxonomy" id="42067"/>
    <lineage>
        <taxon>Eukaryota</taxon>
        <taxon>Fungi</taxon>
        <taxon>Dikarya</taxon>
        <taxon>Ascomycota</taxon>
        <taxon>Taphrinomycotina</taxon>
        <taxon>Pneumocystomycetes</taxon>
        <taxon>Pneumocystaceae</taxon>
        <taxon>Pneumocystis</taxon>
    </lineage>
</organism>
<proteinExistence type="predicted"/>
<keyword evidence="2" id="KW-1185">Reference proteome</keyword>
<protein>
    <submittedName>
        <fullName evidence="1">Uncharacterized protein</fullName>
    </submittedName>
</protein>
<sequence length="540" mass="60877">MTSNSAFSKDSFLDNELTMTLDQNDYLMPLCYDTVNEGIPYVDHSTEKLNSMSFKDKLDVLSSGFGQTTTYSEPVYNDESNSSSYYGLVPNLPMDSFSHSYSLSNDAPIRLSSPINLNLSSSLPNPTIEQFQPKKALNSCDTLNNTFSPSSSNGGYESTSPPTAFKTHSDMLNAFSFSTRALSTSPVPSAEAIVSKRKSPSRSNVPSTGIKRPLNSFMLYRRDKQSSIPTNNHQSISRIIGEMWKRETIEEKERYAEMALRERERHAKEYPDYKFLPRKKKDKNLNGKSPRRRKTYDPALEQDESKILRMMLSQISHRKSQSDVEKIKIDQNNYNWLLEDNGDISLKKTFFDNNVQSNYIPNIADNLQLMPNVYEYANQNTAPPVFPVEDSVDNTSVYDSLNTCPSTFDNFNDYNIRTLMNTCGTSYVNESLLGNIFNKGCSKSPQNIPIYSTAKNVDSTEKSETQTVPLLSTFDSTVLQDDMGYIHDNFSGIWDETLEISSFSASNPLNNQEALNRSYDSVNLGLVNVIKGSQCQGKKT</sequence>
<comment type="caution">
    <text evidence="1">The sequence shown here is derived from an EMBL/GenBank/DDBJ whole genome shotgun (WGS) entry which is preliminary data.</text>
</comment>
<name>A0ACB7CHJ7_9ASCO</name>
<reference evidence="1 2" key="1">
    <citation type="journal article" date="2021" name="Commun. Biol.">
        <title>Genomic insights into the host specific adaptation of the Pneumocystis genus.</title>
        <authorList>
            <person name="Cisse O.H."/>
            <person name="Ma L."/>
            <person name="Dekker J.P."/>
            <person name="Khil P.P."/>
            <person name="Youn J.-H."/>
            <person name="Brenchley J.M."/>
            <person name="Blair R."/>
            <person name="Pahar B."/>
            <person name="Chabe M."/>
            <person name="Van Rompay K.K.A."/>
            <person name="Keesler R."/>
            <person name="Sukura A."/>
            <person name="Hirsch V."/>
            <person name="Kutty G."/>
            <person name="Liu Y."/>
            <person name="Peng L."/>
            <person name="Chen J."/>
            <person name="Song J."/>
            <person name="Weissenbacher-Lang C."/>
            <person name="Xu J."/>
            <person name="Upham N.S."/>
            <person name="Stajich J.E."/>
            <person name="Cuomo C.A."/>
            <person name="Cushion M.T."/>
            <person name="Kovacs J.A."/>
        </authorList>
    </citation>
    <scope>NUCLEOTIDE SEQUENCE [LARGE SCALE GENOMIC DNA]</scope>
    <source>
        <strain evidence="1 2">RABM</strain>
    </source>
</reference>
<dbReference type="Proteomes" id="UP000768646">
    <property type="component" value="Unassembled WGS sequence"/>
</dbReference>
<accession>A0ACB7CHJ7</accession>
<gene>
    <name evidence="1" type="ORF">PORY_001812</name>
</gene>
<evidence type="ECO:0000313" key="1">
    <source>
        <dbReference type="EMBL" id="KAG4304759.1"/>
    </source>
</evidence>
<dbReference type="EMBL" id="JABTEG010000006">
    <property type="protein sequence ID" value="KAG4304759.1"/>
    <property type="molecule type" value="Genomic_DNA"/>
</dbReference>